<evidence type="ECO:0000256" key="3">
    <source>
        <dbReference type="SAM" id="MobiDB-lite"/>
    </source>
</evidence>
<dbReference type="Pfam" id="PF00149">
    <property type="entry name" value="Metallophos"/>
    <property type="match status" value="1"/>
</dbReference>
<feature type="domain" description="5'-Nucleotidase C-terminal" evidence="5">
    <location>
        <begin position="369"/>
        <end position="521"/>
    </location>
</feature>
<evidence type="ECO:0000259" key="4">
    <source>
        <dbReference type="Pfam" id="PF00149"/>
    </source>
</evidence>
<organism evidence="6 7">
    <name type="scientific">Faecalicatena orotica</name>
    <dbReference type="NCBI Taxonomy" id="1544"/>
    <lineage>
        <taxon>Bacteria</taxon>
        <taxon>Bacillati</taxon>
        <taxon>Bacillota</taxon>
        <taxon>Clostridia</taxon>
        <taxon>Lachnospirales</taxon>
        <taxon>Lachnospiraceae</taxon>
        <taxon>Faecalicatena</taxon>
    </lineage>
</organism>
<protein>
    <submittedName>
        <fullName evidence="6">2',3'-cyclic-nucleotide 2'-phosphodiesterase (5'-nucleotidase family)</fullName>
    </submittedName>
</protein>
<dbReference type="GO" id="GO:0046872">
    <property type="term" value="F:metal ion binding"/>
    <property type="evidence" value="ECO:0007669"/>
    <property type="project" value="InterPro"/>
</dbReference>
<dbReference type="InterPro" id="IPR036907">
    <property type="entry name" value="5'-Nucleotdase_C_sf"/>
</dbReference>
<keyword evidence="2" id="KW-0547">Nucleotide-binding</keyword>
<dbReference type="SUPFAM" id="SSF55816">
    <property type="entry name" value="5'-nucleotidase (syn. UDP-sugar hydrolase), C-terminal domain"/>
    <property type="match status" value="1"/>
</dbReference>
<sequence>MRYKKRILSILISLCLAFNMMTGTVLAADIAPQTQVTKNGTTESKVAIVNSTTEFWINVVHTNDIHARILEDDWNQVIGLPKVKTYIDQASQGKDLSLVLDGGDTFHGQSIATLVRGESAAKVLAACGYDAMAAGNHDWNYGKDRLKELENIVRQNGSPEFSILAGNVVNEDGSMFFDRQYLTKEVVKDGKTLKIGVFGVIDPAIYNATAPGNVEGLQFTDMTVYAQKAAAELKAQGCQIVVGMAHCINPKGLASSVDSVNLWIAGHEHTTINEAVTRPDGGTALVVETGYNLWNFGNVDISCTLDADGNLAEDIKMTENLVDYNTGKALDADPGVQALLDGITEEQKTILSQPAGYAPEDLDGVWEHIRIGETTMGRAVTDAYLLATGADIAFENAGGIRASIEKGAVTYQNVLDVSPYGNYIVTKELSGKEILEILETSLDIMKANIEANEKGDYDGWPDNSGNTLQAGGIEVKYNLSLEKGSRILGVLVQGEAVQGDKMYTVAMNNYLPNDTSDYPQFEGKANLHEYQACEDALAAYLSQPENVVLEGISRARLVATNEKPAVDEKPGQDGNDNQEGSKPKPAVPAPENEKAPDNKTPKNKTPDNKINSVRTGDDVNIELYLLLTLAGIGGAAATLRKKYGTQGN</sequence>
<feature type="signal peptide" evidence="2">
    <location>
        <begin position="1"/>
        <end position="27"/>
    </location>
</feature>
<feature type="domain" description="Calcineurin-like phosphoesterase" evidence="4">
    <location>
        <begin position="58"/>
        <end position="270"/>
    </location>
</feature>
<feature type="chain" id="PRO_5043075044" evidence="2">
    <location>
        <begin position="28"/>
        <end position="648"/>
    </location>
</feature>
<dbReference type="AlphaFoldDB" id="A0A2Y9BEW5"/>
<dbReference type="GO" id="GO:0009166">
    <property type="term" value="P:nucleotide catabolic process"/>
    <property type="evidence" value="ECO:0007669"/>
    <property type="project" value="InterPro"/>
</dbReference>
<keyword evidence="7" id="KW-1185">Reference proteome</keyword>
<dbReference type="InterPro" id="IPR004843">
    <property type="entry name" value="Calcineurin-like_PHP"/>
</dbReference>
<dbReference type="InterPro" id="IPR008334">
    <property type="entry name" value="5'-Nucleotdase_C"/>
</dbReference>
<dbReference type="PANTHER" id="PTHR11575">
    <property type="entry name" value="5'-NUCLEOTIDASE-RELATED"/>
    <property type="match status" value="1"/>
</dbReference>
<dbReference type="RefSeq" id="WP_181368731.1">
    <property type="nucleotide sequence ID" value="NZ_BAAACK010000003.1"/>
</dbReference>
<dbReference type="PANTHER" id="PTHR11575:SF24">
    <property type="entry name" value="5'-NUCLEOTIDASE"/>
    <property type="match status" value="1"/>
</dbReference>
<dbReference type="PRINTS" id="PR01607">
    <property type="entry name" value="APYRASEFAMLY"/>
</dbReference>
<dbReference type="SUPFAM" id="SSF56300">
    <property type="entry name" value="Metallo-dependent phosphatases"/>
    <property type="match status" value="1"/>
</dbReference>
<dbReference type="Gene3D" id="3.90.780.10">
    <property type="entry name" value="5'-Nucleotidase, C-terminal domain"/>
    <property type="match status" value="1"/>
</dbReference>
<dbReference type="EMBL" id="QGDL01000008">
    <property type="protein sequence ID" value="PWJ28695.1"/>
    <property type="molecule type" value="Genomic_DNA"/>
</dbReference>
<accession>A0A2Y9BEW5</accession>
<keyword evidence="2" id="KW-0378">Hydrolase</keyword>
<evidence type="ECO:0000256" key="1">
    <source>
        <dbReference type="ARBA" id="ARBA00022729"/>
    </source>
</evidence>
<keyword evidence="1 2" id="KW-0732">Signal</keyword>
<reference evidence="6 7" key="1">
    <citation type="submission" date="2018-05" db="EMBL/GenBank/DDBJ databases">
        <title>The Hungate 1000. A catalogue of reference genomes from the rumen microbiome.</title>
        <authorList>
            <person name="Kelly W."/>
        </authorList>
    </citation>
    <scope>NUCLEOTIDE SEQUENCE [LARGE SCALE GENOMIC DNA]</scope>
    <source>
        <strain evidence="6 7">NLAE-zl-C242</strain>
    </source>
</reference>
<comment type="similarity">
    <text evidence="2">Belongs to the 5'-nucleotidase family.</text>
</comment>
<feature type="region of interest" description="Disordered" evidence="3">
    <location>
        <begin position="560"/>
        <end position="615"/>
    </location>
</feature>
<dbReference type="InterPro" id="IPR006179">
    <property type="entry name" value="5_nucleotidase/apyrase"/>
</dbReference>
<evidence type="ECO:0000256" key="2">
    <source>
        <dbReference type="RuleBase" id="RU362119"/>
    </source>
</evidence>
<name>A0A2Y9BEW5_9FIRM</name>
<dbReference type="InterPro" id="IPR006146">
    <property type="entry name" value="5'-Nucleotdase_CS"/>
</dbReference>
<dbReference type="GO" id="GO:0016788">
    <property type="term" value="F:hydrolase activity, acting on ester bonds"/>
    <property type="evidence" value="ECO:0007669"/>
    <property type="project" value="InterPro"/>
</dbReference>
<feature type="compositionally biased region" description="Basic and acidic residues" evidence="3">
    <location>
        <begin position="591"/>
        <end position="607"/>
    </location>
</feature>
<evidence type="ECO:0000313" key="7">
    <source>
        <dbReference type="Proteomes" id="UP000245845"/>
    </source>
</evidence>
<comment type="caution">
    <text evidence="6">The sequence shown here is derived from an EMBL/GenBank/DDBJ whole genome shotgun (WGS) entry which is preliminary data.</text>
</comment>
<dbReference type="InterPro" id="IPR029052">
    <property type="entry name" value="Metallo-depent_PP-like"/>
</dbReference>
<proteinExistence type="inferred from homology"/>
<dbReference type="PROSITE" id="PS00785">
    <property type="entry name" value="5_NUCLEOTIDASE_1"/>
    <property type="match status" value="1"/>
</dbReference>
<dbReference type="GO" id="GO:0000166">
    <property type="term" value="F:nucleotide binding"/>
    <property type="evidence" value="ECO:0007669"/>
    <property type="project" value="UniProtKB-KW"/>
</dbReference>
<dbReference type="Proteomes" id="UP000245845">
    <property type="component" value="Unassembled WGS sequence"/>
</dbReference>
<evidence type="ECO:0000259" key="5">
    <source>
        <dbReference type="Pfam" id="PF02872"/>
    </source>
</evidence>
<gene>
    <name evidence="6" type="ORF">A8806_108210</name>
</gene>
<dbReference type="Gene3D" id="3.60.21.10">
    <property type="match status" value="1"/>
</dbReference>
<dbReference type="Pfam" id="PF02872">
    <property type="entry name" value="5_nucleotid_C"/>
    <property type="match status" value="1"/>
</dbReference>
<evidence type="ECO:0000313" key="6">
    <source>
        <dbReference type="EMBL" id="PWJ28695.1"/>
    </source>
</evidence>